<dbReference type="SUPFAM" id="SSF53448">
    <property type="entry name" value="Nucleotide-diphospho-sugar transferases"/>
    <property type="match status" value="1"/>
</dbReference>
<feature type="binding site" evidence="8">
    <location>
        <position position="69"/>
    </location>
    <ligand>
        <name>GTP</name>
        <dbReference type="ChEBI" id="CHEBI:37565"/>
    </ligand>
</feature>
<dbReference type="EC" id="2.7.7.77" evidence="8"/>
<feature type="binding site" evidence="8">
    <location>
        <begin position="8"/>
        <end position="10"/>
    </location>
    <ligand>
        <name>GTP</name>
        <dbReference type="ChEBI" id="CHEBI:37565"/>
    </ligand>
</feature>
<dbReference type="GO" id="GO:0006777">
    <property type="term" value="P:Mo-molybdopterin cofactor biosynthetic process"/>
    <property type="evidence" value="ECO:0007669"/>
    <property type="project" value="UniProtKB-KW"/>
</dbReference>
<keyword evidence="1 8" id="KW-0963">Cytoplasm</keyword>
<organism evidence="10 11">
    <name type="scientific">Dehalogenimonas alkenigignens</name>
    <dbReference type="NCBI Taxonomy" id="1217799"/>
    <lineage>
        <taxon>Bacteria</taxon>
        <taxon>Bacillati</taxon>
        <taxon>Chloroflexota</taxon>
        <taxon>Dehalococcoidia</taxon>
        <taxon>Dehalococcoidales</taxon>
        <taxon>Dehalococcoidaceae</taxon>
        <taxon>Dehalogenimonas</taxon>
    </lineage>
</organism>
<comment type="subcellular location">
    <subcellularLocation>
        <location evidence="8">Cytoplasm</location>
    </subcellularLocation>
</comment>
<evidence type="ECO:0000256" key="5">
    <source>
        <dbReference type="ARBA" id="ARBA00022842"/>
    </source>
</evidence>
<dbReference type="PANTHER" id="PTHR19136">
    <property type="entry name" value="MOLYBDENUM COFACTOR GUANYLYLTRANSFERASE"/>
    <property type="match status" value="1"/>
</dbReference>
<dbReference type="AlphaFoldDB" id="A0A0W0GHV5"/>
<dbReference type="InterPro" id="IPR013482">
    <property type="entry name" value="Molybde_CF_guanTrfase"/>
</dbReference>
<evidence type="ECO:0000256" key="8">
    <source>
        <dbReference type="HAMAP-Rule" id="MF_00316"/>
    </source>
</evidence>
<evidence type="ECO:0000256" key="1">
    <source>
        <dbReference type="ARBA" id="ARBA00022490"/>
    </source>
</evidence>
<feature type="binding site" evidence="8">
    <location>
        <position position="98"/>
    </location>
    <ligand>
        <name>GTP</name>
        <dbReference type="ChEBI" id="CHEBI:37565"/>
    </ligand>
</feature>
<reference evidence="10 11" key="1">
    <citation type="submission" date="2015-06" db="EMBL/GenBank/DDBJ databases">
        <title>Genome sequence of the organohalide-respiring Dehalogenimonas alkenigignens type strain (IP3-3T).</title>
        <authorList>
            <person name="Key T.A."/>
            <person name="Richmond D.P."/>
            <person name="Bowman K.S."/>
            <person name="Cho Y.-J."/>
            <person name="Chun J."/>
            <person name="da Costa M.S."/>
            <person name="Rainey F.A."/>
            <person name="Moe W.M."/>
        </authorList>
    </citation>
    <scope>NUCLEOTIDE SEQUENCE [LARGE SCALE GENOMIC DNA]</scope>
    <source>
        <strain evidence="10 11">IP3-3</strain>
    </source>
</reference>
<evidence type="ECO:0000313" key="11">
    <source>
        <dbReference type="Proteomes" id="UP000053947"/>
    </source>
</evidence>
<comment type="domain">
    <text evidence="8">The N-terminal domain determines nucleotide recognition and specific binding, while the C-terminal domain determines the specific binding to the target protein.</text>
</comment>
<dbReference type="Pfam" id="PF12804">
    <property type="entry name" value="NTP_transf_3"/>
    <property type="match status" value="1"/>
</dbReference>
<dbReference type="GO" id="GO:0005737">
    <property type="term" value="C:cytoplasm"/>
    <property type="evidence" value="ECO:0007669"/>
    <property type="project" value="UniProtKB-SubCell"/>
</dbReference>
<dbReference type="GO" id="GO:0046872">
    <property type="term" value="F:metal ion binding"/>
    <property type="evidence" value="ECO:0007669"/>
    <property type="project" value="UniProtKB-KW"/>
</dbReference>
<dbReference type="Proteomes" id="UP000053947">
    <property type="component" value="Unassembled WGS sequence"/>
</dbReference>
<dbReference type="EMBL" id="LFDV01000002">
    <property type="protein sequence ID" value="KTB48151.1"/>
    <property type="molecule type" value="Genomic_DNA"/>
</dbReference>
<name>A0A0W0GHV5_9CHLR</name>
<evidence type="ECO:0000256" key="4">
    <source>
        <dbReference type="ARBA" id="ARBA00022741"/>
    </source>
</evidence>
<dbReference type="GO" id="GO:0061603">
    <property type="term" value="F:molybdenum cofactor guanylyltransferase activity"/>
    <property type="evidence" value="ECO:0007669"/>
    <property type="project" value="UniProtKB-EC"/>
</dbReference>
<comment type="caution">
    <text evidence="10">The sequence shown here is derived from an EMBL/GenBank/DDBJ whole genome shotgun (WGS) entry which is preliminary data.</text>
</comment>
<feature type="binding site" evidence="8">
    <location>
        <position position="98"/>
    </location>
    <ligand>
        <name>Mg(2+)</name>
        <dbReference type="ChEBI" id="CHEBI:18420"/>
    </ligand>
</feature>
<comment type="catalytic activity">
    <reaction evidence="8">
        <text>Mo-molybdopterin + GTP + H(+) = Mo-molybdopterin guanine dinucleotide + diphosphate</text>
        <dbReference type="Rhea" id="RHEA:34243"/>
        <dbReference type="ChEBI" id="CHEBI:15378"/>
        <dbReference type="ChEBI" id="CHEBI:33019"/>
        <dbReference type="ChEBI" id="CHEBI:37565"/>
        <dbReference type="ChEBI" id="CHEBI:71302"/>
        <dbReference type="ChEBI" id="CHEBI:71310"/>
        <dbReference type="EC" id="2.7.7.77"/>
    </reaction>
</comment>
<dbReference type="GO" id="GO:0005525">
    <property type="term" value="F:GTP binding"/>
    <property type="evidence" value="ECO:0007669"/>
    <property type="project" value="UniProtKB-UniRule"/>
</dbReference>
<sequence>MELSCIVLAGGRGLRFGRNKALETLDHQTLIHRTVSSLSILGTEIVVVTGPHNTELGLDTMERVRIVLDAWPGRGPLVGIYSGLLNSRSEMNLAVACDMPFLNLGLLRYMAAASSGYDAVVPRLGKGIEPLHSIYSCRCLPKIRTMLDEGVYSVSELLRRVSVRYIEADEIDRFDPERLSFFNINTEADMKRARELVRQGAENKLTTGAATWSPGFEVRMKGFPI</sequence>
<keyword evidence="6 8" id="KW-0342">GTP-binding</keyword>
<dbReference type="InterPro" id="IPR025877">
    <property type="entry name" value="MobA-like_NTP_Trfase"/>
</dbReference>
<dbReference type="HAMAP" id="MF_00316">
    <property type="entry name" value="MobA"/>
    <property type="match status" value="1"/>
</dbReference>
<accession>A0A0W0GHV5</accession>
<keyword evidence="3 8" id="KW-0479">Metal-binding</keyword>
<keyword evidence="7 8" id="KW-0501">Molybdenum cofactor biosynthesis</keyword>
<feature type="binding site" evidence="8">
    <location>
        <position position="20"/>
    </location>
    <ligand>
        <name>GTP</name>
        <dbReference type="ChEBI" id="CHEBI:37565"/>
    </ligand>
</feature>
<dbReference type="InterPro" id="IPR029044">
    <property type="entry name" value="Nucleotide-diphossugar_trans"/>
</dbReference>
<dbReference type="RefSeq" id="WP_058439180.1">
    <property type="nucleotide sequence ID" value="NZ_KQ758903.1"/>
</dbReference>
<dbReference type="CDD" id="cd02503">
    <property type="entry name" value="MobA"/>
    <property type="match status" value="1"/>
</dbReference>
<keyword evidence="5 8" id="KW-0460">Magnesium</keyword>
<comment type="cofactor">
    <cofactor evidence="8">
        <name>Mg(2+)</name>
        <dbReference type="ChEBI" id="CHEBI:18420"/>
    </cofactor>
</comment>
<evidence type="ECO:0000259" key="9">
    <source>
        <dbReference type="Pfam" id="PF12804"/>
    </source>
</evidence>
<comment type="caution">
    <text evidence="8">Lacks conserved residue(s) required for the propagation of feature annotation.</text>
</comment>
<evidence type="ECO:0000256" key="2">
    <source>
        <dbReference type="ARBA" id="ARBA00022679"/>
    </source>
</evidence>
<dbReference type="Gene3D" id="3.90.550.10">
    <property type="entry name" value="Spore Coat Polysaccharide Biosynthesis Protein SpsA, Chain A"/>
    <property type="match status" value="1"/>
</dbReference>
<keyword evidence="10" id="KW-0548">Nucleotidyltransferase</keyword>
<dbReference type="OrthoDB" id="9788394at2"/>
<keyword evidence="11" id="KW-1185">Reference proteome</keyword>
<protein>
    <recommendedName>
        <fullName evidence="8">Probable molybdenum cofactor guanylyltransferase</fullName>
        <shortName evidence="8">MoCo guanylyltransferase</shortName>
        <ecNumber evidence="8">2.7.7.77</ecNumber>
    </recommendedName>
    <alternativeName>
        <fullName evidence="8">GTP:molybdopterin guanylyltransferase</fullName>
    </alternativeName>
    <alternativeName>
        <fullName evidence="8">Mo-MPT guanylyltransferase</fullName>
    </alternativeName>
    <alternativeName>
        <fullName evidence="8">Molybdopterin guanylyltransferase</fullName>
    </alternativeName>
    <alternativeName>
        <fullName evidence="8">Molybdopterin-guanine dinucleotide synthase</fullName>
        <shortName evidence="8">MGD synthase</shortName>
    </alternativeName>
</protein>
<evidence type="ECO:0000256" key="6">
    <source>
        <dbReference type="ARBA" id="ARBA00023134"/>
    </source>
</evidence>
<dbReference type="STRING" id="1217799.DEALK_09960"/>
<evidence type="ECO:0000256" key="3">
    <source>
        <dbReference type="ARBA" id="ARBA00022723"/>
    </source>
</evidence>
<evidence type="ECO:0000256" key="7">
    <source>
        <dbReference type="ARBA" id="ARBA00023150"/>
    </source>
</evidence>
<gene>
    <name evidence="8" type="primary">mobA</name>
    <name evidence="10" type="ORF">DEALK_09960</name>
</gene>
<evidence type="ECO:0000313" key="10">
    <source>
        <dbReference type="EMBL" id="KTB48151.1"/>
    </source>
</evidence>
<comment type="similarity">
    <text evidence="8">Belongs to the MobA family.</text>
</comment>
<proteinExistence type="inferred from homology"/>
<feature type="domain" description="MobA-like NTP transferase" evidence="9">
    <location>
        <begin position="5"/>
        <end position="156"/>
    </location>
</feature>
<dbReference type="PANTHER" id="PTHR19136:SF81">
    <property type="entry name" value="MOLYBDENUM COFACTOR GUANYLYLTRANSFERASE"/>
    <property type="match status" value="1"/>
</dbReference>
<keyword evidence="2 8" id="KW-0808">Transferase</keyword>
<comment type="function">
    <text evidence="8">Transfers a GMP moiety from GTP to Mo-molybdopterin (Mo-MPT) cofactor (Moco or molybdenum cofactor) to form Mo-molybdopterin guanine dinucleotide (Mo-MGD) cofactor.</text>
</comment>
<keyword evidence="4 8" id="KW-0547">Nucleotide-binding</keyword>